<feature type="transmembrane region" description="Helical" evidence="1">
    <location>
        <begin position="28"/>
        <end position="50"/>
    </location>
</feature>
<evidence type="ECO:0000259" key="2">
    <source>
        <dbReference type="Pfam" id="PF25285"/>
    </source>
</evidence>
<gene>
    <name evidence="3" type="ORF">R1flu_020091</name>
</gene>
<dbReference type="Pfam" id="PF25285">
    <property type="entry name" value="DUF7875"/>
    <property type="match status" value="1"/>
</dbReference>
<keyword evidence="4" id="KW-1185">Reference proteome</keyword>
<proteinExistence type="predicted"/>
<organism evidence="3 4">
    <name type="scientific">Riccia fluitans</name>
    <dbReference type="NCBI Taxonomy" id="41844"/>
    <lineage>
        <taxon>Eukaryota</taxon>
        <taxon>Viridiplantae</taxon>
        <taxon>Streptophyta</taxon>
        <taxon>Embryophyta</taxon>
        <taxon>Marchantiophyta</taxon>
        <taxon>Marchantiopsida</taxon>
        <taxon>Marchantiidae</taxon>
        <taxon>Marchantiales</taxon>
        <taxon>Ricciaceae</taxon>
        <taxon>Riccia</taxon>
    </lineage>
</organism>
<keyword evidence="1" id="KW-0812">Transmembrane</keyword>
<dbReference type="AlphaFoldDB" id="A0ABD1ZKT1"/>
<reference evidence="3 4" key="1">
    <citation type="submission" date="2024-09" db="EMBL/GenBank/DDBJ databases">
        <title>Chromosome-scale assembly of Riccia fluitans.</title>
        <authorList>
            <person name="Paukszto L."/>
            <person name="Sawicki J."/>
            <person name="Karawczyk K."/>
            <person name="Piernik-Szablinska J."/>
            <person name="Szczecinska M."/>
            <person name="Mazdziarz M."/>
        </authorList>
    </citation>
    <scope>NUCLEOTIDE SEQUENCE [LARGE SCALE GENOMIC DNA]</scope>
    <source>
        <strain evidence="3">Rf_01</strain>
        <tissue evidence="3">Aerial parts of the thallus</tissue>
    </source>
</reference>
<name>A0ABD1ZKT1_9MARC</name>
<dbReference type="Proteomes" id="UP001605036">
    <property type="component" value="Unassembled WGS sequence"/>
</dbReference>
<accession>A0ABD1ZKT1</accession>
<evidence type="ECO:0000313" key="3">
    <source>
        <dbReference type="EMBL" id="KAL2651963.1"/>
    </source>
</evidence>
<keyword evidence="1" id="KW-1133">Transmembrane helix</keyword>
<comment type="caution">
    <text evidence="3">The sequence shown here is derived from an EMBL/GenBank/DDBJ whole genome shotgun (WGS) entry which is preliminary data.</text>
</comment>
<sequence>MALRQILGESHGELMREDAVPCSRITKAYAAIASVGGFFCSWPLCVIYYGPRMTRPRLLRSKENFEKNYSSCRIHIFRDRP</sequence>
<keyword evidence="1" id="KW-0472">Membrane</keyword>
<dbReference type="InterPro" id="IPR057197">
    <property type="entry name" value="DUF7875"/>
</dbReference>
<dbReference type="EMBL" id="JBHFFA010000001">
    <property type="protein sequence ID" value="KAL2651963.1"/>
    <property type="molecule type" value="Genomic_DNA"/>
</dbReference>
<evidence type="ECO:0000313" key="4">
    <source>
        <dbReference type="Proteomes" id="UP001605036"/>
    </source>
</evidence>
<feature type="domain" description="DUF7875" evidence="2">
    <location>
        <begin position="1"/>
        <end position="61"/>
    </location>
</feature>
<evidence type="ECO:0000256" key="1">
    <source>
        <dbReference type="SAM" id="Phobius"/>
    </source>
</evidence>
<dbReference type="PANTHER" id="PTHR36331:SF1">
    <property type="entry name" value="40S RIBOSOMAL PROTEIN"/>
    <property type="match status" value="1"/>
</dbReference>
<dbReference type="PANTHER" id="PTHR36331">
    <property type="entry name" value="40S RIBOSOMAL PROTEIN"/>
    <property type="match status" value="1"/>
</dbReference>
<protein>
    <recommendedName>
        <fullName evidence="2">DUF7875 domain-containing protein</fullName>
    </recommendedName>
</protein>